<evidence type="ECO:0000256" key="1">
    <source>
        <dbReference type="ARBA" id="ARBA00004571"/>
    </source>
</evidence>
<dbReference type="Gene3D" id="2.40.170.20">
    <property type="entry name" value="TonB-dependent receptor, beta-barrel domain"/>
    <property type="match status" value="1"/>
</dbReference>
<reference evidence="13 14" key="1">
    <citation type="submission" date="2024-05" db="EMBL/GenBank/DDBJ databases">
        <title>Sphingomonas sp. HF-S3 16S ribosomal RNA gene Genome sequencing and assembly.</title>
        <authorList>
            <person name="Lee H."/>
        </authorList>
    </citation>
    <scope>NUCLEOTIDE SEQUENCE [LARGE SCALE GENOMIC DNA]</scope>
    <source>
        <strain evidence="13 14">HF-S3</strain>
    </source>
</reference>
<dbReference type="PROSITE" id="PS52016">
    <property type="entry name" value="TONB_DEPENDENT_REC_3"/>
    <property type="match status" value="1"/>
</dbReference>
<dbReference type="Pfam" id="PF00593">
    <property type="entry name" value="TonB_dep_Rec_b-barrel"/>
    <property type="match status" value="1"/>
</dbReference>
<feature type="chain" id="PRO_5045453088" evidence="10">
    <location>
        <begin position="27"/>
        <end position="942"/>
    </location>
</feature>
<dbReference type="RefSeq" id="WP_346244559.1">
    <property type="nucleotide sequence ID" value="NZ_JBDIZK010000001.1"/>
</dbReference>
<keyword evidence="6 8" id="KW-0472">Membrane</keyword>
<dbReference type="SUPFAM" id="SSF49452">
    <property type="entry name" value="Starch-binding domain-like"/>
    <property type="match status" value="1"/>
</dbReference>
<organism evidence="13 14">
    <name type="scientific">Sphingomonas rustica</name>
    <dbReference type="NCBI Taxonomy" id="3103142"/>
    <lineage>
        <taxon>Bacteria</taxon>
        <taxon>Pseudomonadati</taxon>
        <taxon>Pseudomonadota</taxon>
        <taxon>Alphaproteobacteria</taxon>
        <taxon>Sphingomonadales</taxon>
        <taxon>Sphingomonadaceae</taxon>
        <taxon>Sphingomonas</taxon>
    </lineage>
</organism>
<dbReference type="InterPro" id="IPR037066">
    <property type="entry name" value="Plug_dom_sf"/>
</dbReference>
<name>A0ABV0B1R2_9SPHN</name>
<keyword evidence="4 8" id="KW-0812">Transmembrane</keyword>
<evidence type="ECO:0000256" key="2">
    <source>
        <dbReference type="ARBA" id="ARBA00022448"/>
    </source>
</evidence>
<evidence type="ECO:0000256" key="10">
    <source>
        <dbReference type="SAM" id="SignalP"/>
    </source>
</evidence>
<dbReference type="Pfam" id="PF07715">
    <property type="entry name" value="Plug"/>
    <property type="match status" value="1"/>
</dbReference>
<keyword evidence="13" id="KW-0675">Receptor</keyword>
<keyword evidence="2 8" id="KW-0813">Transport</keyword>
<dbReference type="InterPro" id="IPR000531">
    <property type="entry name" value="Beta-barrel_TonB"/>
</dbReference>
<dbReference type="InterPro" id="IPR012910">
    <property type="entry name" value="Plug_dom"/>
</dbReference>
<evidence type="ECO:0000256" key="7">
    <source>
        <dbReference type="ARBA" id="ARBA00023237"/>
    </source>
</evidence>
<dbReference type="Proteomes" id="UP001427805">
    <property type="component" value="Unassembled WGS sequence"/>
</dbReference>
<keyword evidence="5 9" id="KW-0798">TonB box</keyword>
<keyword evidence="10" id="KW-0732">Signal</keyword>
<keyword evidence="7 8" id="KW-0998">Cell outer membrane</keyword>
<feature type="domain" description="TonB-dependent receptor-like beta-barrel" evidence="11">
    <location>
        <begin position="458"/>
        <end position="905"/>
    </location>
</feature>
<comment type="subcellular location">
    <subcellularLocation>
        <location evidence="1 8">Cell outer membrane</location>
        <topology evidence="1 8">Multi-pass membrane protein</topology>
    </subcellularLocation>
</comment>
<gene>
    <name evidence="13" type="ORF">TPR58_00100</name>
</gene>
<accession>A0ABV0B1R2</accession>
<protein>
    <submittedName>
        <fullName evidence="13">TonB-dependent receptor</fullName>
    </submittedName>
</protein>
<proteinExistence type="inferred from homology"/>
<dbReference type="Gene3D" id="2.60.40.1120">
    <property type="entry name" value="Carboxypeptidase-like, regulatory domain"/>
    <property type="match status" value="1"/>
</dbReference>
<dbReference type="CDD" id="cd01347">
    <property type="entry name" value="ligand_gated_channel"/>
    <property type="match status" value="1"/>
</dbReference>
<dbReference type="InterPro" id="IPR039426">
    <property type="entry name" value="TonB-dep_rcpt-like"/>
</dbReference>
<dbReference type="InterPro" id="IPR013784">
    <property type="entry name" value="Carb-bd-like_fold"/>
</dbReference>
<evidence type="ECO:0000256" key="6">
    <source>
        <dbReference type="ARBA" id="ARBA00023136"/>
    </source>
</evidence>
<feature type="signal peptide" evidence="10">
    <location>
        <begin position="1"/>
        <end position="26"/>
    </location>
</feature>
<keyword evidence="14" id="KW-1185">Reference proteome</keyword>
<comment type="similarity">
    <text evidence="8 9">Belongs to the TonB-dependent receptor family.</text>
</comment>
<evidence type="ECO:0000256" key="8">
    <source>
        <dbReference type="PROSITE-ProRule" id="PRU01360"/>
    </source>
</evidence>
<dbReference type="PANTHER" id="PTHR40980">
    <property type="entry name" value="PLUG DOMAIN-CONTAINING PROTEIN"/>
    <property type="match status" value="1"/>
</dbReference>
<dbReference type="SUPFAM" id="SSF56935">
    <property type="entry name" value="Porins"/>
    <property type="match status" value="1"/>
</dbReference>
<dbReference type="InterPro" id="IPR036942">
    <property type="entry name" value="Beta-barrel_TonB_sf"/>
</dbReference>
<dbReference type="Gene3D" id="2.170.130.10">
    <property type="entry name" value="TonB-dependent receptor, plug domain"/>
    <property type="match status" value="1"/>
</dbReference>
<dbReference type="EMBL" id="JBDIZK010000001">
    <property type="protein sequence ID" value="MEN3745547.1"/>
    <property type="molecule type" value="Genomic_DNA"/>
</dbReference>
<dbReference type="InterPro" id="IPR010104">
    <property type="entry name" value="TonB_rcpt_bac"/>
</dbReference>
<dbReference type="Pfam" id="PF13620">
    <property type="entry name" value="CarboxypepD_reg"/>
    <property type="match status" value="1"/>
</dbReference>
<feature type="domain" description="TonB-dependent receptor plug" evidence="12">
    <location>
        <begin position="127"/>
        <end position="226"/>
    </location>
</feature>
<evidence type="ECO:0000256" key="9">
    <source>
        <dbReference type="RuleBase" id="RU003357"/>
    </source>
</evidence>
<evidence type="ECO:0000256" key="4">
    <source>
        <dbReference type="ARBA" id="ARBA00022692"/>
    </source>
</evidence>
<evidence type="ECO:0000313" key="14">
    <source>
        <dbReference type="Proteomes" id="UP001427805"/>
    </source>
</evidence>
<keyword evidence="3 8" id="KW-1134">Transmembrane beta strand</keyword>
<evidence type="ECO:0000256" key="3">
    <source>
        <dbReference type="ARBA" id="ARBA00022452"/>
    </source>
</evidence>
<evidence type="ECO:0000256" key="5">
    <source>
        <dbReference type="ARBA" id="ARBA00023077"/>
    </source>
</evidence>
<sequence length="942" mass="103550">MLNSRRFQAGLLAGAALLFTPALALASDVVGTVTDGSGTRTLQGAEVRIVELGRVVEAGRDGGFRFGDVPAGTYTVVARYVGTEPTTSTITVSDSGNVRIDLVLGGDNQIIVVGQAASLSSSLSRQRAADGVESVLTRDSIGQFPDQNVAESMRRLPGVNILNDQGEGRFVSVRGLDPELNSASINGARLPAPESDVRSVALDVVPAELIESIEVKKSLTPDMDGDTIGASIEINTVSAFDRKKDLFSVKVEGSYNDYADALTPKASFDFSTKLGDNFGIAGGISYYKRKFETDNIEASDWDKAGDIVFARQLQYRDYDVERERLGASLNLDWRPSDTTKLYARGLYSIFSDQEYRADLTFVMNESRINPVSGTATSANFLSNNRGLNPPAGTDGARIEIRRRMKDRFERQRIGSLVVGGETETGPWKLTYSASYSRASEKEDGSVDPTRFQARFNGSGANQVGVNFDYSDIRRPLFSLTGNTALVNNPASYGFNELEYTDLSDSKDEEWAVRADLAREFALANGTFTVQGGIKSRWRDKSYDLDALVYDGYTGTGGYTLANVLGAQTYRIADLGPVPSHTAPTDFYNSNKNGFTLNEDDTTINSASSDYAITEDVLAGYLLGRYDTDTLRVVGGVRMERTYNDIRAFSVNEDTLDVIPNRATRSYTDWLPSLTFRYEPVRNVVLRLAGYKNLVRPKLSNLAPRVLVNEDAEAEFGNPNLRPYRAWNADASAEWYFANGSALTAGLFWKSIDGFIVNVTETGAGEILGIDYIQATTFRNGETAKVKGLELSYAQRFTFLPAPLDGLLLNANYTLTDATGTVFAGDDLTDPRRISLPSTSRNTFNVVLGYEKGRVSFRAAGTYRDKYLDELGGSADQDRYVDQHFQLDLSAKYRVAKGVRLFADWVNVTDAPYFAYQNFEGRKRLLQYEKYSWTAKFGVSASF</sequence>
<dbReference type="NCBIfam" id="TIGR01782">
    <property type="entry name" value="TonB-Xanth-Caul"/>
    <property type="match status" value="1"/>
</dbReference>
<evidence type="ECO:0000259" key="12">
    <source>
        <dbReference type="Pfam" id="PF07715"/>
    </source>
</evidence>
<comment type="caution">
    <text evidence="13">The sequence shown here is derived from an EMBL/GenBank/DDBJ whole genome shotgun (WGS) entry which is preliminary data.</text>
</comment>
<evidence type="ECO:0000259" key="11">
    <source>
        <dbReference type="Pfam" id="PF00593"/>
    </source>
</evidence>
<evidence type="ECO:0000313" key="13">
    <source>
        <dbReference type="EMBL" id="MEN3745547.1"/>
    </source>
</evidence>
<dbReference type="PANTHER" id="PTHR40980:SF4">
    <property type="entry name" value="TONB-DEPENDENT RECEPTOR-LIKE BETA-BARREL DOMAIN-CONTAINING PROTEIN"/>
    <property type="match status" value="1"/>
</dbReference>